<evidence type="ECO:0000256" key="1">
    <source>
        <dbReference type="SAM" id="MobiDB-lite"/>
    </source>
</evidence>
<keyword evidence="3" id="KW-1185">Reference proteome</keyword>
<dbReference type="AlphaFoldDB" id="A0AAD7GT82"/>
<sequence>MLTVTIQTSYYKNPRLLAYTRAAEALAEGAAPCRRAIAILVNVAERGDATATIACCVVRGGGRMDDELGRAMRGRKMLGFCALGQKMAADTGEENGGGASELGSKEKLVGT</sequence>
<proteinExistence type="predicted"/>
<accession>A0AAD7GT82</accession>
<protein>
    <submittedName>
        <fullName evidence="2">Uncharacterized protein</fullName>
    </submittedName>
</protein>
<organism evidence="2 3">
    <name type="scientific">Mycena rosella</name>
    <name type="common">Pink bonnet</name>
    <name type="synonym">Agaricus rosellus</name>
    <dbReference type="NCBI Taxonomy" id="1033263"/>
    <lineage>
        <taxon>Eukaryota</taxon>
        <taxon>Fungi</taxon>
        <taxon>Dikarya</taxon>
        <taxon>Basidiomycota</taxon>
        <taxon>Agaricomycotina</taxon>
        <taxon>Agaricomycetes</taxon>
        <taxon>Agaricomycetidae</taxon>
        <taxon>Agaricales</taxon>
        <taxon>Marasmiineae</taxon>
        <taxon>Mycenaceae</taxon>
        <taxon>Mycena</taxon>
    </lineage>
</organism>
<comment type="caution">
    <text evidence="2">The sequence shown here is derived from an EMBL/GenBank/DDBJ whole genome shotgun (WGS) entry which is preliminary data.</text>
</comment>
<gene>
    <name evidence="2" type="ORF">B0H17DRAFT_1126427</name>
</gene>
<evidence type="ECO:0000313" key="2">
    <source>
        <dbReference type="EMBL" id="KAJ7704778.1"/>
    </source>
</evidence>
<name>A0AAD7GT82_MYCRO</name>
<feature type="region of interest" description="Disordered" evidence="1">
    <location>
        <begin position="91"/>
        <end position="111"/>
    </location>
</feature>
<reference evidence="2" key="1">
    <citation type="submission" date="2023-03" db="EMBL/GenBank/DDBJ databases">
        <title>Massive genome expansion in bonnet fungi (Mycena s.s.) driven by repeated elements and novel gene families across ecological guilds.</title>
        <authorList>
            <consortium name="Lawrence Berkeley National Laboratory"/>
            <person name="Harder C.B."/>
            <person name="Miyauchi S."/>
            <person name="Viragh M."/>
            <person name="Kuo A."/>
            <person name="Thoen E."/>
            <person name="Andreopoulos B."/>
            <person name="Lu D."/>
            <person name="Skrede I."/>
            <person name="Drula E."/>
            <person name="Henrissat B."/>
            <person name="Morin E."/>
            <person name="Kohler A."/>
            <person name="Barry K."/>
            <person name="LaButti K."/>
            <person name="Morin E."/>
            <person name="Salamov A."/>
            <person name="Lipzen A."/>
            <person name="Mereny Z."/>
            <person name="Hegedus B."/>
            <person name="Baldrian P."/>
            <person name="Stursova M."/>
            <person name="Weitz H."/>
            <person name="Taylor A."/>
            <person name="Grigoriev I.V."/>
            <person name="Nagy L.G."/>
            <person name="Martin F."/>
            <person name="Kauserud H."/>
        </authorList>
    </citation>
    <scope>NUCLEOTIDE SEQUENCE</scope>
    <source>
        <strain evidence="2">CBHHK067</strain>
    </source>
</reference>
<dbReference type="Proteomes" id="UP001221757">
    <property type="component" value="Unassembled WGS sequence"/>
</dbReference>
<dbReference type="EMBL" id="JARKIE010000009">
    <property type="protein sequence ID" value="KAJ7704778.1"/>
    <property type="molecule type" value="Genomic_DNA"/>
</dbReference>
<evidence type="ECO:0000313" key="3">
    <source>
        <dbReference type="Proteomes" id="UP001221757"/>
    </source>
</evidence>